<proteinExistence type="predicted"/>
<dbReference type="PANTHER" id="PTHR39966">
    <property type="entry name" value="BLL2471 PROTEIN-RELATED"/>
    <property type="match status" value="1"/>
</dbReference>
<dbReference type="InterPro" id="IPR012312">
    <property type="entry name" value="Hemerythrin-like"/>
</dbReference>
<evidence type="ECO:0000259" key="1">
    <source>
        <dbReference type="Pfam" id="PF01814"/>
    </source>
</evidence>
<reference evidence="2" key="2">
    <citation type="submission" date="2022-10" db="EMBL/GenBank/DDBJ databases">
        <authorList>
            <person name="Aronson H.S."/>
        </authorList>
    </citation>
    <scope>NUCLEOTIDE SEQUENCE</scope>
    <source>
        <strain evidence="2">RS19-109</strain>
    </source>
</reference>
<evidence type="ECO:0000313" key="3">
    <source>
        <dbReference type="Proteomes" id="UP001154240"/>
    </source>
</evidence>
<keyword evidence="3" id="KW-1185">Reference proteome</keyword>
<dbReference type="RefSeq" id="WP_307631634.1">
    <property type="nucleotide sequence ID" value="NZ_JAPHEH010000001.1"/>
</dbReference>
<dbReference type="Proteomes" id="UP001154240">
    <property type="component" value="Unassembled WGS sequence"/>
</dbReference>
<dbReference type="AlphaFoldDB" id="A0A9X4RL34"/>
<dbReference type="Pfam" id="PF01814">
    <property type="entry name" value="Hemerythrin"/>
    <property type="match status" value="1"/>
</dbReference>
<comment type="caution">
    <text evidence="2">The sequence shown here is derived from an EMBL/GenBank/DDBJ whole genome shotgun (WGS) entry which is preliminary data.</text>
</comment>
<dbReference type="EMBL" id="JAPHEH010000001">
    <property type="protein sequence ID" value="MDG4474653.1"/>
    <property type="molecule type" value="Genomic_DNA"/>
</dbReference>
<dbReference type="GO" id="GO:0005886">
    <property type="term" value="C:plasma membrane"/>
    <property type="evidence" value="ECO:0007669"/>
    <property type="project" value="TreeGrafter"/>
</dbReference>
<sequence>MQARGPLMIEHRLIERMLAVIQDALVEAGESKKIDPVFVDIAVDFVQTYADRAHHGKEEDILFRDLKTKGLSEADQRVMDELIEEHVFGRITTKALVEANTRYRNGDSSALEEIVRCLHTLVDFYPKHIEKEDTVFFPASRAYFSEAEDQAMLDEFWEFDRKMIHEKYKAVVDGLAGK</sequence>
<accession>A0A9X4RL34</accession>
<name>A0A9X4RL34_9BACT</name>
<dbReference type="PANTHER" id="PTHR39966:SF1">
    <property type="entry name" value="HEMERYTHRIN-LIKE DOMAIN-CONTAINING PROTEIN"/>
    <property type="match status" value="1"/>
</dbReference>
<evidence type="ECO:0000313" key="2">
    <source>
        <dbReference type="EMBL" id="MDG4474653.1"/>
    </source>
</evidence>
<gene>
    <name evidence="2" type="ORF">OLX77_00585</name>
</gene>
<organism evidence="2 3">
    <name type="scientific">Thiovibrio frasassiensis</name>
    <dbReference type="NCBI Taxonomy" id="2984131"/>
    <lineage>
        <taxon>Bacteria</taxon>
        <taxon>Pseudomonadati</taxon>
        <taxon>Thermodesulfobacteriota</taxon>
        <taxon>Desulfobulbia</taxon>
        <taxon>Desulfobulbales</taxon>
        <taxon>Thiovibrionaceae</taxon>
        <taxon>Thiovibrio</taxon>
    </lineage>
</organism>
<dbReference type="Gene3D" id="1.20.120.520">
    <property type="entry name" value="nmb1532 protein domain like"/>
    <property type="match status" value="1"/>
</dbReference>
<feature type="domain" description="Hemerythrin-like" evidence="1">
    <location>
        <begin position="9"/>
        <end position="139"/>
    </location>
</feature>
<dbReference type="CDD" id="cd12108">
    <property type="entry name" value="Hr-like"/>
    <property type="match status" value="1"/>
</dbReference>
<reference evidence="2" key="1">
    <citation type="journal article" date="2022" name="bioRxiv">
        <title>Thiovibrio frasassiensisgen. nov., sp. nov., an autotrophic, elemental sulfur disproportionating bacterium isolated from sulfidic karst sediment, and proposal of Thiovibrionaceae fam. nov.</title>
        <authorList>
            <person name="Aronson H."/>
            <person name="Thomas C."/>
            <person name="Bhattacharyya M."/>
            <person name="Eckstein S."/>
            <person name="Jensen S."/>
            <person name="Barco R."/>
            <person name="Macalady J."/>
            <person name="Amend J."/>
        </authorList>
    </citation>
    <scope>NUCLEOTIDE SEQUENCE</scope>
    <source>
        <strain evidence="2">RS19-109</strain>
    </source>
</reference>
<protein>
    <submittedName>
        <fullName evidence="2">Hemerythrin domain-containing protein</fullName>
    </submittedName>
</protein>